<dbReference type="EMBL" id="UOFV01000331">
    <property type="protein sequence ID" value="VAX02630.1"/>
    <property type="molecule type" value="Genomic_DNA"/>
</dbReference>
<organism evidence="8">
    <name type="scientific">hydrothermal vent metagenome</name>
    <dbReference type="NCBI Taxonomy" id="652676"/>
    <lineage>
        <taxon>unclassified sequences</taxon>
        <taxon>metagenomes</taxon>
        <taxon>ecological metagenomes</taxon>
    </lineage>
</organism>
<keyword evidence="1" id="KW-0436">Ligase</keyword>
<dbReference type="InterPro" id="IPR000924">
    <property type="entry name" value="Glu/Gln-tRNA-synth"/>
</dbReference>
<keyword evidence="6" id="KW-0030">Aminoacyl-tRNA synthetase</keyword>
<keyword evidence="2" id="KW-0479">Metal-binding</keyword>
<keyword evidence="5" id="KW-0067">ATP-binding</keyword>
<evidence type="ECO:0000259" key="7">
    <source>
        <dbReference type="Pfam" id="PF00749"/>
    </source>
</evidence>
<evidence type="ECO:0000256" key="2">
    <source>
        <dbReference type="ARBA" id="ARBA00022723"/>
    </source>
</evidence>
<sequence length="309" mass="33853">MSADQCFTTTAKHVPYRGRFAPSPTGPLHFGSLVTALGSYLEARSQQGEWLLRMEDIDPPREQAGAADAILRALEAYQLNWDGAVLYQSLRYEAYETALAQLVENHHSFACSCSRKIIAVNGNGHIYPGTCRNGLASGETPRTVRVRVPNKYETFIDTLQGQVTSNLQTDVGDFVVHRADGLYAYHLAVVVDDAQQGITDIVRGTDLLSSTLPQRYLQRCLGYSHPHYSHLPLAVNQHGQKLSKQNFATAIDIQHPGPTLSKALAFLGHPPPAELQGADPALLLSWATTHWDLQNVPQTASICIDGEGK</sequence>
<dbReference type="GO" id="GO:0004818">
    <property type="term" value="F:glutamate-tRNA ligase activity"/>
    <property type="evidence" value="ECO:0007669"/>
    <property type="project" value="TreeGrafter"/>
</dbReference>
<dbReference type="GO" id="GO:0008270">
    <property type="term" value="F:zinc ion binding"/>
    <property type="evidence" value="ECO:0007669"/>
    <property type="project" value="InterPro"/>
</dbReference>
<dbReference type="GO" id="GO:0005829">
    <property type="term" value="C:cytosol"/>
    <property type="evidence" value="ECO:0007669"/>
    <property type="project" value="TreeGrafter"/>
</dbReference>
<feature type="domain" description="Glutamyl/glutaminyl-tRNA synthetase class Ib catalytic" evidence="7">
    <location>
        <begin position="17"/>
        <end position="253"/>
    </location>
</feature>
<keyword evidence="4" id="KW-0862">Zinc</keyword>
<evidence type="ECO:0000313" key="8">
    <source>
        <dbReference type="EMBL" id="VAX02630.1"/>
    </source>
</evidence>
<reference evidence="8" key="1">
    <citation type="submission" date="2018-06" db="EMBL/GenBank/DDBJ databases">
        <authorList>
            <person name="Zhirakovskaya E."/>
        </authorList>
    </citation>
    <scope>NUCLEOTIDE SEQUENCE</scope>
</reference>
<dbReference type="NCBIfam" id="NF004314">
    <property type="entry name" value="PRK05710.1-3"/>
    <property type="match status" value="1"/>
</dbReference>
<dbReference type="GO" id="GO:0006400">
    <property type="term" value="P:tRNA modification"/>
    <property type="evidence" value="ECO:0007669"/>
    <property type="project" value="InterPro"/>
</dbReference>
<dbReference type="SUPFAM" id="SSF52374">
    <property type="entry name" value="Nucleotidylyl transferase"/>
    <property type="match status" value="1"/>
</dbReference>
<dbReference type="PANTHER" id="PTHR43311">
    <property type="entry name" value="GLUTAMATE--TRNA LIGASE"/>
    <property type="match status" value="1"/>
</dbReference>
<keyword evidence="3" id="KW-0547">Nucleotide-binding</keyword>
<proteinExistence type="inferred from homology"/>
<dbReference type="GO" id="GO:0006424">
    <property type="term" value="P:glutamyl-tRNA aminoacylation"/>
    <property type="evidence" value="ECO:0007669"/>
    <property type="project" value="InterPro"/>
</dbReference>
<dbReference type="GO" id="GO:0005524">
    <property type="term" value="F:ATP binding"/>
    <property type="evidence" value="ECO:0007669"/>
    <property type="project" value="UniProtKB-KW"/>
</dbReference>
<dbReference type="FunFam" id="3.40.50.620:FF:000093">
    <property type="entry name" value="Glutamyl-Q tRNA(Asp) synthetase"/>
    <property type="match status" value="1"/>
</dbReference>
<gene>
    <name evidence="8" type="ORF">MNBD_GAMMA19-1349</name>
</gene>
<dbReference type="InterPro" id="IPR022380">
    <property type="entry name" value="Glu-Q_tRNA(Asp)_Synthase"/>
</dbReference>
<dbReference type="PRINTS" id="PR00987">
    <property type="entry name" value="TRNASYNTHGLU"/>
</dbReference>
<dbReference type="InterPro" id="IPR014729">
    <property type="entry name" value="Rossmann-like_a/b/a_fold"/>
</dbReference>
<evidence type="ECO:0000256" key="4">
    <source>
        <dbReference type="ARBA" id="ARBA00022833"/>
    </source>
</evidence>
<evidence type="ECO:0000256" key="6">
    <source>
        <dbReference type="ARBA" id="ARBA00023146"/>
    </source>
</evidence>
<accession>A0A3B1AWM1</accession>
<dbReference type="PANTHER" id="PTHR43311:SF1">
    <property type="entry name" value="GLUTAMYL-Q TRNA(ASP) SYNTHETASE"/>
    <property type="match status" value="1"/>
</dbReference>
<dbReference type="Pfam" id="PF00749">
    <property type="entry name" value="tRNA-synt_1c"/>
    <property type="match status" value="1"/>
</dbReference>
<dbReference type="HAMAP" id="MF_01428">
    <property type="entry name" value="Glu_Q_tRNA_synth"/>
    <property type="match status" value="1"/>
</dbReference>
<dbReference type="Gene3D" id="3.40.50.620">
    <property type="entry name" value="HUPs"/>
    <property type="match status" value="1"/>
</dbReference>
<dbReference type="InterPro" id="IPR049940">
    <property type="entry name" value="GluQ/Sye"/>
</dbReference>
<name>A0A3B1AWM1_9ZZZZ</name>
<dbReference type="AlphaFoldDB" id="A0A3B1AWM1"/>
<evidence type="ECO:0000256" key="3">
    <source>
        <dbReference type="ARBA" id="ARBA00022741"/>
    </source>
</evidence>
<protein>
    <submittedName>
        <fullName evidence="8">Glutamyl-Q tRNA(Asp) synthetase</fullName>
    </submittedName>
</protein>
<evidence type="ECO:0000256" key="5">
    <source>
        <dbReference type="ARBA" id="ARBA00022840"/>
    </source>
</evidence>
<dbReference type="NCBIfam" id="TIGR03838">
    <property type="entry name" value="queuosine_YadB"/>
    <property type="match status" value="1"/>
</dbReference>
<dbReference type="InterPro" id="IPR020058">
    <property type="entry name" value="Glu/Gln-tRNA-synth_Ib_cat-dom"/>
</dbReference>
<evidence type="ECO:0000256" key="1">
    <source>
        <dbReference type="ARBA" id="ARBA00022598"/>
    </source>
</evidence>